<dbReference type="STRING" id="150033.RV14_GL001016"/>
<accession>A0A1L8WSK3</accession>
<dbReference type="InterPro" id="IPR007060">
    <property type="entry name" value="FtsL/DivIC"/>
</dbReference>
<feature type="transmembrane region" description="Helical" evidence="2">
    <location>
        <begin position="42"/>
        <end position="61"/>
    </location>
</feature>
<keyword evidence="2" id="KW-0812">Transmembrane</keyword>
<gene>
    <name evidence="3" type="ORF">RV14_GL001016</name>
</gene>
<keyword evidence="2" id="KW-0472">Membrane</keyword>
<keyword evidence="1" id="KW-0175">Coiled coil</keyword>
<feature type="coiled-coil region" evidence="1">
    <location>
        <begin position="67"/>
        <end position="101"/>
    </location>
</feature>
<sequence length="142" mass="16666">MERRKMTKKINKIAALDTEYAKKKYVEFQQQQRQLVFRRRRVTAIFIGALVIFSILGFQIFRDMQRMNQLNELKVEANTELNQVNVDVAQLKEDVSLLKDDDYVTKLARSKYFYSKEGEQIYPVLESNTKETNQATSSTTAK</sequence>
<dbReference type="GO" id="GO:0051301">
    <property type="term" value="P:cell division"/>
    <property type="evidence" value="ECO:0007669"/>
    <property type="project" value="InterPro"/>
</dbReference>
<organism evidence="3 4">
    <name type="scientific">Enterococcus ratti</name>
    <dbReference type="NCBI Taxonomy" id="150033"/>
    <lineage>
        <taxon>Bacteria</taxon>
        <taxon>Bacillati</taxon>
        <taxon>Bacillota</taxon>
        <taxon>Bacilli</taxon>
        <taxon>Lactobacillales</taxon>
        <taxon>Enterococcaceae</taxon>
        <taxon>Enterococcus</taxon>
    </lineage>
</organism>
<keyword evidence="2" id="KW-1133">Transmembrane helix</keyword>
<keyword evidence="4" id="KW-1185">Reference proteome</keyword>
<reference evidence="3 4" key="1">
    <citation type="submission" date="2014-12" db="EMBL/GenBank/DDBJ databases">
        <title>Draft genome sequences of 29 type strains of Enterococci.</title>
        <authorList>
            <person name="Zhong Z."/>
            <person name="Sun Z."/>
            <person name="Liu W."/>
            <person name="Zhang W."/>
            <person name="Zhang H."/>
        </authorList>
    </citation>
    <scope>NUCLEOTIDE SEQUENCE [LARGE SCALE GENOMIC DNA]</scope>
    <source>
        <strain evidence="3 4">DSM 15687</strain>
    </source>
</reference>
<evidence type="ECO:0000313" key="3">
    <source>
        <dbReference type="EMBL" id="OJG83782.1"/>
    </source>
</evidence>
<dbReference type="PANTHER" id="PTHR40027:SF1">
    <property type="entry name" value="CELL DIVISION PROTEIN DIVIC"/>
    <property type="match status" value="1"/>
</dbReference>
<dbReference type="Proteomes" id="UP000182152">
    <property type="component" value="Unassembled WGS sequence"/>
</dbReference>
<proteinExistence type="predicted"/>
<evidence type="ECO:0000256" key="1">
    <source>
        <dbReference type="SAM" id="Coils"/>
    </source>
</evidence>
<dbReference type="PANTHER" id="PTHR40027">
    <property type="entry name" value="CELL DIVISION PROTEIN DIVIC"/>
    <property type="match status" value="1"/>
</dbReference>
<dbReference type="InterPro" id="IPR039076">
    <property type="entry name" value="DivIC"/>
</dbReference>
<dbReference type="Pfam" id="PF04977">
    <property type="entry name" value="DivIC"/>
    <property type="match status" value="1"/>
</dbReference>
<dbReference type="EMBL" id="JXLB01000002">
    <property type="protein sequence ID" value="OJG83782.1"/>
    <property type="molecule type" value="Genomic_DNA"/>
</dbReference>
<evidence type="ECO:0000313" key="4">
    <source>
        <dbReference type="Proteomes" id="UP000182152"/>
    </source>
</evidence>
<dbReference type="AlphaFoldDB" id="A0A1L8WSK3"/>
<comment type="caution">
    <text evidence="3">The sequence shown here is derived from an EMBL/GenBank/DDBJ whole genome shotgun (WGS) entry which is preliminary data.</text>
</comment>
<evidence type="ECO:0000256" key="2">
    <source>
        <dbReference type="SAM" id="Phobius"/>
    </source>
</evidence>
<protein>
    <submittedName>
        <fullName evidence="3">Septum formation initiator</fullName>
    </submittedName>
</protein>
<name>A0A1L8WSK3_9ENTE</name>